<accession>A0ABR4AN76</accession>
<sequence>MGENPTPPLTTHRTAIELLEEQRIEYEATIKDLNEQYNAQASTIEFLQQEGNKLNA</sequence>
<comment type="caution">
    <text evidence="2">The sequence shown here is derived from an EMBL/GenBank/DDBJ whole genome shotgun (WGS) entry which is preliminary data.</text>
</comment>
<keyword evidence="3" id="KW-1185">Reference proteome</keyword>
<keyword evidence="1" id="KW-0175">Coiled coil</keyword>
<dbReference type="EMBL" id="JBEFKJ010000003">
    <property type="protein sequence ID" value="KAL2047202.1"/>
    <property type="molecule type" value="Genomic_DNA"/>
</dbReference>
<gene>
    <name evidence="2" type="ORF">N7G274_001221</name>
</gene>
<evidence type="ECO:0000313" key="2">
    <source>
        <dbReference type="EMBL" id="KAL2047202.1"/>
    </source>
</evidence>
<proteinExistence type="predicted"/>
<evidence type="ECO:0000256" key="1">
    <source>
        <dbReference type="SAM" id="Coils"/>
    </source>
</evidence>
<organism evidence="2 3">
    <name type="scientific">Stereocaulon virgatum</name>
    <dbReference type="NCBI Taxonomy" id="373712"/>
    <lineage>
        <taxon>Eukaryota</taxon>
        <taxon>Fungi</taxon>
        <taxon>Dikarya</taxon>
        <taxon>Ascomycota</taxon>
        <taxon>Pezizomycotina</taxon>
        <taxon>Lecanoromycetes</taxon>
        <taxon>OSLEUM clade</taxon>
        <taxon>Lecanoromycetidae</taxon>
        <taxon>Lecanorales</taxon>
        <taxon>Lecanorineae</taxon>
        <taxon>Stereocaulaceae</taxon>
        <taxon>Stereocaulon</taxon>
    </lineage>
</organism>
<dbReference type="Proteomes" id="UP001590950">
    <property type="component" value="Unassembled WGS sequence"/>
</dbReference>
<evidence type="ECO:0000313" key="3">
    <source>
        <dbReference type="Proteomes" id="UP001590950"/>
    </source>
</evidence>
<feature type="coiled-coil region" evidence="1">
    <location>
        <begin position="16"/>
        <end position="50"/>
    </location>
</feature>
<reference evidence="2 3" key="1">
    <citation type="submission" date="2024-09" db="EMBL/GenBank/DDBJ databases">
        <title>Rethinking Asexuality: The Enigmatic Case of Functional Sexual Genes in Lepraria (Stereocaulaceae).</title>
        <authorList>
            <person name="Doellman M."/>
            <person name="Sun Y."/>
            <person name="Barcenas-Pena A."/>
            <person name="Lumbsch H.T."/>
            <person name="Grewe F."/>
        </authorList>
    </citation>
    <scope>NUCLEOTIDE SEQUENCE [LARGE SCALE GENOMIC DNA]</scope>
    <source>
        <strain evidence="2 3">Mercado 3170</strain>
    </source>
</reference>
<name>A0ABR4AN76_9LECA</name>
<protein>
    <submittedName>
        <fullName evidence="2">Uncharacterized protein</fullName>
    </submittedName>
</protein>